<dbReference type="PROSITE" id="PS00518">
    <property type="entry name" value="ZF_RING_1"/>
    <property type="match status" value="1"/>
</dbReference>
<evidence type="ECO:0000256" key="5">
    <source>
        <dbReference type="SAM" id="Coils"/>
    </source>
</evidence>
<dbReference type="PROSITE" id="PS51450">
    <property type="entry name" value="LRR"/>
    <property type="match status" value="1"/>
</dbReference>
<evidence type="ECO:0000256" key="6">
    <source>
        <dbReference type="SAM" id="MobiDB-lite"/>
    </source>
</evidence>
<evidence type="ECO:0000313" key="11">
    <source>
        <dbReference type="Proteomes" id="UP000269221"/>
    </source>
</evidence>
<feature type="compositionally biased region" description="Polar residues" evidence="6">
    <location>
        <begin position="1129"/>
        <end position="1143"/>
    </location>
</feature>
<dbReference type="InterPro" id="IPR001611">
    <property type="entry name" value="Leu-rich_rpt"/>
</dbReference>
<evidence type="ECO:0000259" key="9">
    <source>
        <dbReference type="PROSITE" id="PS50200"/>
    </source>
</evidence>
<feature type="coiled-coil region" evidence="5">
    <location>
        <begin position="314"/>
        <end position="355"/>
    </location>
</feature>
<evidence type="ECO:0000256" key="2">
    <source>
        <dbReference type="ARBA" id="ARBA00022771"/>
    </source>
</evidence>
<dbReference type="Gene3D" id="3.30.40.10">
    <property type="entry name" value="Zinc/RING finger domain, C3HC4 (zinc finger)"/>
    <property type="match status" value="2"/>
</dbReference>
<keyword evidence="2 4" id="KW-0863">Zinc-finger</keyword>
<feature type="compositionally biased region" description="Basic and acidic residues" evidence="6">
    <location>
        <begin position="1074"/>
        <end position="1085"/>
    </location>
</feature>
<dbReference type="SUPFAM" id="SSF54236">
    <property type="entry name" value="Ubiquitin-like"/>
    <property type="match status" value="1"/>
</dbReference>
<feature type="compositionally biased region" description="Basic residues" evidence="6">
    <location>
        <begin position="707"/>
        <end position="727"/>
    </location>
</feature>
<feature type="compositionally biased region" description="Low complexity" evidence="6">
    <location>
        <begin position="1106"/>
        <end position="1115"/>
    </location>
</feature>
<evidence type="ECO:0008006" key="12">
    <source>
        <dbReference type="Google" id="ProtNLM"/>
    </source>
</evidence>
<dbReference type="InterPro" id="IPR011011">
    <property type="entry name" value="Znf_FYVE_PHD"/>
</dbReference>
<dbReference type="GO" id="GO:0008270">
    <property type="term" value="F:zinc ion binding"/>
    <property type="evidence" value="ECO:0007669"/>
    <property type="project" value="UniProtKB-KW"/>
</dbReference>
<feature type="region of interest" description="Disordered" evidence="6">
    <location>
        <begin position="369"/>
        <end position="475"/>
    </location>
</feature>
<dbReference type="InterPro" id="IPR057031">
    <property type="entry name" value="SFR19-like_C"/>
</dbReference>
<feature type="region of interest" description="Disordered" evidence="6">
    <location>
        <begin position="1324"/>
        <end position="1600"/>
    </location>
</feature>
<evidence type="ECO:0000259" key="8">
    <source>
        <dbReference type="PROSITE" id="PS50089"/>
    </source>
</evidence>
<dbReference type="PROSITE" id="PS50200">
    <property type="entry name" value="RA"/>
    <property type="match status" value="1"/>
</dbReference>
<dbReference type="Pfam" id="PF00788">
    <property type="entry name" value="RA"/>
    <property type="match status" value="1"/>
</dbReference>
<dbReference type="PROSITE" id="PS50016">
    <property type="entry name" value="ZF_PHD_2"/>
    <property type="match status" value="1"/>
</dbReference>
<feature type="domain" description="RING-type" evidence="8">
    <location>
        <begin position="479"/>
        <end position="520"/>
    </location>
</feature>
<feature type="compositionally biased region" description="Basic residues" evidence="6">
    <location>
        <begin position="1404"/>
        <end position="1413"/>
    </location>
</feature>
<proteinExistence type="predicted"/>
<feature type="compositionally biased region" description="Basic and acidic residues" evidence="6">
    <location>
        <begin position="1034"/>
        <end position="1045"/>
    </location>
</feature>
<feature type="compositionally biased region" description="Basic residues" evidence="6">
    <location>
        <begin position="740"/>
        <end position="756"/>
    </location>
</feature>
<evidence type="ECO:0000256" key="1">
    <source>
        <dbReference type="ARBA" id="ARBA00022723"/>
    </source>
</evidence>
<keyword evidence="1" id="KW-0479">Metal-binding</keyword>
<dbReference type="EMBL" id="QRBI01000144">
    <property type="protein sequence ID" value="RMC00240.1"/>
    <property type="molecule type" value="Genomic_DNA"/>
</dbReference>
<dbReference type="PANTHER" id="PTHR12618:SF20">
    <property type="entry name" value="PHD AND RING FINGER DOMAIN-CONTAINING PROTEIN 1"/>
    <property type="match status" value="1"/>
</dbReference>
<feature type="compositionally biased region" description="Polar residues" evidence="6">
    <location>
        <begin position="1183"/>
        <end position="1193"/>
    </location>
</feature>
<feature type="region of interest" description="Disordered" evidence="6">
    <location>
        <begin position="869"/>
        <end position="1014"/>
    </location>
</feature>
<feature type="compositionally biased region" description="Basic residues" evidence="6">
    <location>
        <begin position="1467"/>
        <end position="1482"/>
    </location>
</feature>
<dbReference type="OrthoDB" id="1935339at2759"/>
<dbReference type="SMART" id="SM00184">
    <property type="entry name" value="RING"/>
    <property type="match status" value="2"/>
</dbReference>
<dbReference type="Pfam" id="PF00628">
    <property type="entry name" value="PHD"/>
    <property type="match status" value="1"/>
</dbReference>
<evidence type="ECO:0000313" key="10">
    <source>
        <dbReference type="EMBL" id="RMC00240.1"/>
    </source>
</evidence>
<dbReference type="InterPro" id="IPR032675">
    <property type="entry name" value="LRR_dom_sf"/>
</dbReference>
<dbReference type="Pfam" id="PF13639">
    <property type="entry name" value="zf-RING_2"/>
    <property type="match status" value="1"/>
</dbReference>
<dbReference type="InterPro" id="IPR029071">
    <property type="entry name" value="Ubiquitin-like_domsf"/>
</dbReference>
<feature type="compositionally biased region" description="Basic and acidic residues" evidence="6">
    <location>
        <begin position="1500"/>
        <end position="1513"/>
    </location>
</feature>
<feature type="compositionally biased region" description="Low complexity" evidence="6">
    <location>
        <begin position="1453"/>
        <end position="1462"/>
    </location>
</feature>
<feature type="compositionally biased region" description="Basic and acidic residues" evidence="6">
    <location>
        <begin position="1378"/>
        <end position="1389"/>
    </location>
</feature>
<feature type="compositionally biased region" description="Basic residues" evidence="6">
    <location>
        <begin position="1424"/>
        <end position="1452"/>
    </location>
</feature>
<dbReference type="CDD" id="cd16635">
    <property type="entry name" value="mRING-HC-C3HC3D_PHRF1"/>
    <property type="match status" value="1"/>
</dbReference>
<dbReference type="STRING" id="333673.A0A3M0JNE8"/>
<protein>
    <recommendedName>
        <fullName evidence="12">PHD and RING finger domain-containing protein 1</fullName>
    </recommendedName>
</protein>
<name>A0A3M0JNE8_HIRRU</name>
<feature type="region of interest" description="Disordered" evidence="6">
    <location>
        <begin position="112"/>
        <end position="133"/>
    </location>
</feature>
<feature type="domain" description="Ras-associating" evidence="9">
    <location>
        <begin position="1"/>
        <end position="82"/>
    </location>
</feature>
<feature type="compositionally biased region" description="Basic and acidic residues" evidence="6">
    <location>
        <begin position="1538"/>
        <end position="1547"/>
    </location>
</feature>
<dbReference type="PANTHER" id="PTHR12618">
    <property type="entry name" value="PHD AND RING FINGER DOMAIN-CONTAINING PROTEIN 1"/>
    <property type="match status" value="1"/>
</dbReference>
<dbReference type="InterPro" id="IPR000159">
    <property type="entry name" value="RA_dom"/>
</dbReference>
<feature type="compositionally biased region" description="Basic and acidic residues" evidence="6">
    <location>
        <begin position="1414"/>
        <end position="1423"/>
    </location>
</feature>
<feature type="region of interest" description="Disordered" evidence="6">
    <location>
        <begin position="700"/>
        <end position="764"/>
    </location>
</feature>
<feature type="compositionally biased region" description="Basic and acidic residues" evidence="6">
    <location>
        <begin position="869"/>
        <end position="887"/>
    </location>
</feature>
<feature type="compositionally biased region" description="Polar residues" evidence="6">
    <location>
        <begin position="1047"/>
        <end position="1071"/>
    </location>
</feature>
<feature type="compositionally biased region" description="Basic residues" evidence="6">
    <location>
        <begin position="1357"/>
        <end position="1377"/>
    </location>
</feature>
<keyword evidence="3" id="KW-0862">Zinc</keyword>
<accession>A0A3M0JNE8</accession>
<dbReference type="InterPro" id="IPR001965">
    <property type="entry name" value="Znf_PHD"/>
</dbReference>
<dbReference type="SMART" id="SM00249">
    <property type="entry name" value="PHD"/>
    <property type="match status" value="1"/>
</dbReference>
<dbReference type="PROSITE" id="PS50089">
    <property type="entry name" value="ZF_RING_2"/>
    <property type="match status" value="1"/>
</dbReference>
<feature type="compositionally biased region" description="Low complexity" evidence="6">
    <location>
        <begin position="893"/>
        <end position="938"/>
    </location>
</feature>
<keyword evidence="11" id="KW-1185">Reference proteome</keyword>
<dbReference type="CDD" id="cd15536">
    <property type="entry name" value="PHD_PHRF1"/>
    <property type="match status" value="1"/>
</dbReference>
<dbReference type="InterPro" id="IPR017907">
    <property type="entry name" value="Znf_RING_CS"/>
</dbReference>
<organism evidence="10 11">
    <name type="scientific">Hirundo rustica rustica</name>
    <dbReference type="NCBI Taxonomy" id="333673"/>
    <lineage>
        <taxon>Eukaryota</taxon>
        <taxon>Metazoa</taxon>
        <taxon>Chordata</taxon>
        <taxon>Craniata</taxon>
        <taxon>Vertebrata</taxon>
        <taxon>Euteleostomi</taxon>
        <taxon>Archelosauria</taxon>
        <taxon>Archosauria</taxon>
        <taxon>Dinosauria</taxon>
        <taxon>Saurischia</taxon>
        <taxon>Theropoda</taxon>
        <taxon>Coelurosauria</taxon>
        <taxon>Aves</taxon>
        <taxon>Neognathae</taxon>
        <taxon>Neoaves</taxon>
        <taxon>Telluraves</taxon>
        <taxon>Australaves</taxon>
        <taxon>Passeriformes</taxon>
        <taxon>Sylvioidea</taxon>
        <taxon>Hirundinidae</taxon>
        <taxon>Hirundo</taxon>
    </lineage>
</organism>
<dbReference type="InterPro" id="IPR019786">
    <property type="entry name" value="Zinc_finger_PHD-type_CS"/>
</dbReference>
<evidence type="ECO:0000256" key="4">
    <source>
        <dbReference type="PROSITE-ProRule" id="PRU00175"/>
    </source>
</evidence>
<dbReference type="InterPro" id="IPR033631">
    <property type="entry name" value="RASSF7_RA"/>
</dbReference>
<feature type="domain" description="PHD-type" evidence="7">
    <location>
        <begin position="556"/>
        <end position="606"/>
    </location>
</feature>
<dbReference type="Pfam" id="PF23030">
    <property type="entry name" value="SCAF11-like_C"/>
    <property type="match status" value="1"/>
</dbReference>
<dbReference type="PROSITE" id="PS01359">
    <property type="entry name" value="ZF_PHD_1"/>
    <property type="match status" value="1"/>
</dbReference>
<dbReference type="InterPro" id="IPR001841">
    <property type="entry name" value="Znf_RING"/>
</dbReference>
<dbReference type="SUPFAM" id="SSF57903">
    <property type="entry name" value="FYVE/PHD zinc finger"/>
    <property type="match status" value="1"/>
</dbReference>
<feature type="region of interest" description="Disordered" evidence="6">
    <location>
        <begin position="1034"/>
        <end position="1143"/>
    </location>
</feature>
<dbReference type="Proteomes" id="UP000269221">
    <property type="component" value="Unassembled WGS sequence"/>
</dbReference>
<feature type="compositionally biased region" description="Polar residues" evidence="6">
    <location>
        <begin position="939"/>
        <end position="966"/>
    </location>
</feature>
<dbReference type="GO" id="GO:0007165">
    <property type="term" value="P:signal transduction"/>
    <property type="evidence" value="ECO:0007669"/>
    <property type="project" value="InterPro"/>
</dbReference>
<dbReference type="SUPFAM" id="SSF57850">
    <property type="entry name" value="RING/U-box"/>
    <property type="match status" value="1"/>
</dbReference>
<dbReference type="SUPFAM" id="SSF52058">
    <property type="entry name" value="L domain-like"/>
    <property type="match status" value="1"/>
</dbReference>
<feature type="region of interest" description="Disordered" evidence="6">
    <location>
        <begin position="1176"/>
        <end position="1200"/>
    </location>
</feature>
<dbReference type="InterPro" id="IPR019787">
    <property type="entry name" value="Znf_PHD-finger"/>
</dbReference>
<dbReference type="InterPro" id="IPR047157">
    <property type="entry name" value="PHRF1/Atg35"/>
</dbReference>
<dbReference type="Gene3D" id="3.10.20.90">
    <property type="entry name" value="Phosphatidylinositol 3-kinase Catalytic Subunit, Chain A, domain 1"/>
    <property type="match status" value="1"/>
</dbReference>
<evidence type="ECO:0000259" key="7">
    <source>
        <dbReference type="PROSITE" id="PS50016"/>
    </source>
</evidence>
<gene>
    <name evidence="10" type="ORF">DUI87_22845</name>
</gene>
<feature type="compositionally biased region" description="Acidic residues" evidence="6">
    <location>
        <begin position="401"/>
        <end position="450"/>
    </location>
</feature>
<dbReference type="CDD" id="cd16135">
    <property type="entry name" value="RA_RASSF7"/>
    <property type="match status" value="1"/>
</dbReference>
<dbReference type="SMART" id="SM00314">
    <property type="entry name" value="RA"/>
    <property type="match status" value="1"/>
</dbReference>
<dbReference type="Gene3D" id="3.80.10.10">
    <property type="entry name" value="Ribonuclease Inhibitor"/>
    <property type="match status" value="1"/>
</dbReference>
<feature type="compositionally biased region" description="Polar residues" evidence="6">
    <location>
        <begin position="983"/>
        <end position="1006"/>
    </location>
</feature>
<keyword evidence="5" id="KW-0175">Coiled coil</keyword>
<feature type="compositionally biased region" description="Basic residues" evidence="6">
    <location>
        <begin position="1548"/>
        <end position="1565"/>
    </location>
</feature>
<evidence type="ECO:0000256" key="3">
    <source>
        <dbReference type="ARBA" id="ARBA00022833"/>
    </source>
</evidence>
<feature type="compositionally biased region" description="Basic residues" evidence="6">
    <location>
        <begin position="1514"/>
        <end position="1537"/>
    </location>
</feature>
<reference evidence="10 11" key="1">
    <citation type="submission" date="2018-07" db="EMBL/GenBank/DDBJ databases">
        <title>A high quality draft genome assembly of the barn swallow (H. rustica rustica).</title>
        <authorList>
            <person name="Formenti G."/>
            <person name="Chiara M."/>
            <person name="Poveda L."/>
            <person name="Francoijs K.-J."/>
            <person name="Bonisoli-Alquati A."/>
            <person name="Canova L."/>
            <person name="Gianfranceschi L."/>
            <person name="Horner D.S."/>
            <person name="Saino N."/>
        </authorList>
    </citation>
    <scope>NUCLEOTIDE SEQUENCE [LARGE SCALE GENOMIC DNA]</scope>
    <source>
        <strain evidence="10">Chelidonia</strain>
        <tissue evidence="10">Blood</tissue>
    </source>
</reference>
<dbReference type="InterPro" id="IPR013083">
    <property type="entry name" value="Znf_RING/FYVE/PHD"/>
</dbReference>
<comment type="caution">
    <text evidence="10">The sequence shown here is derived from an EMBL/GenBank/DDBJ whole genome shotgun (WGS) entry which is preliminary data.</text>
</comment>
<sequence length="2047" mass="229398">MELKVWVDGIQRVVCGVSEQTTCQEVVIALARAIGQTGRYVLVQKLREKERQLLPLECPLESLAKCGQYANDVQFILRRTGPSMAERPSSEGAPQAPERTFIRASLPIKPRLAGIDGPRSREPKKSMTFNLGPTGSGELFAVGRWRHQTRDGLDLEGGGVIQPSKEELFRRVLQQQEQLHSLEAHGDTLEMDLRLWERSRLAGQENEILYLEQLVRRNETELGEEEFWQSELRLEKECERERQERVRSLRASLEEYTQRIYELSVRTEALQEEIQWEMAERAKRGKEISMPSPIELEDMATKMKRDLEAKVKQGTQLECNLASVEKALEEAEKNLQAQTQELEELNKELRQCNLQQFIQQTGATVTVLQARSEEDAQPEPSPCELPAYRRNGESNGGNSWDSEDDTGSEEEDNDTEEEGGEEDKEESEDEELEDCEDDDEEEEEEEESEATVEGMTDSLKSEPHLNGVSISSDEEGENCPICLNTFRDQAVGTPENCSHYFCLDCIVEWSKNANSCPVDRILFNYINIRAHFGGKILKKVPVENTKTQDADGEDDPTFCEVCGRSDREDRLLLCDGCDAGYHMECLNPPLSEVPVDEWFCPACAPMGANGAADADHVSEEEVAALTADVVPTTSRLRPHVRTRAIARTRQSERVRATVNRNRITTAQRIRRVPGYLMSSLLDETIEAVVAGLNTAVYQRPLAPRAPTRQKRKTGRRKKVGGKKRTRTKSAAGKKSSGAQLKRRKRLTKKRRGKKTRGKNEVTTRSRIARTLGLSKPVRGASLPSMYKPTEPSLGLMRADIGAASLSVFGDPYELDPYERSSVPALSPDQEAEAAPVPDLLGSILSGQSLLMMSSSDVVINRDGSLTAKKEAPFPRKSSTDSRVEDGSGHSAHPSTALSGTTASSSTAGPSLSSGLSNRTRPCSSGLFSSPPPSLSRSPAQTALEKTTVKSEYSMTPRSVQTQNTAALSRHGSKLGEMPRFNGKSKNFVLSDSSSKPLSCNLNSGSKAVTVRQPVKPPSQRIDIFELPRIPKIKKETSSKQVEPERAGSQSCDIPSSCITQLTGKESTNQPGKGSRVESQKSDSKDPQQQTRPSGASFSAHPGGYSGSSLLGTSRGKGPGSFESFKINIPGNTGHPSRLSNPGFCNTFRPVDDEVQQKESPSPLFSVKKKQVKSEIYDPFEPTGSDSSSANSSPERLGSGIPLTNITRTISIENPKVRTFQTVRRFTPCRVENVFESGTDSDLPSSNTESRDDVTVASRIVEQISDTEERDNVDEADVLSSPCTSSALKEISSTKCLKEESREGPNVFFNAEELIRPSINVKIEADSPSKSDGQQKVQKVEQVERRSRSRSRSNSSSRSKKKMKRKKALVKERKRSRSGSKDRAHSRDQSSRSTSCSGGEEHSKTHTLKSKSRRSSTDRSSSRERSKKKKTKDKTKDKKAKTSWSRDRRKSRSRSGSPGSTSDFYENRKKKRRSRSRSRRRDRSRSNSTERTKRRKHRRDKSYERYDKESSLKSRDRKRSRSRSRERRKWRSRSRSVSRSREHKSSKSKEKRLRSRSRSKERKHRSKETLLPPAPEKDQKPPAESVTRCLEQPHSLKQEPKEELVLEGLSITIQPNVKLEEIQTETPVQMREVQETVKPELEVVPQGPALKSKAPVKRVTWNLQEEESGMLSAGKAPRMPFYKLQRAKEGAWKAEDLNQTLNQVQLNEPPPTNYMIPEPMFPDLDSSQVYCQNIPLAPALPSSLPPYAPVSQPTVQFIMQGSVPALGCVAGQSLTPEPGSLATASEPGLQAASVGIAEEKIKAPKPSVDKTKNEEYMKKLHMQERAVEEVKLAIKPFYQKREITKEEYKSILRKAVQKICHSKSGEINPMKVANLVKAYVEKYKHMRKHKKTDGEDTRQEQEDRLYEVNLSTQRLHVFPPTVLSNSMLESLDLDRNNLGSITGVSKLCNLKRLILSKNQFVDFPNEILVCLERLELNQNQIWIILERIFSHVLRHKHLWLGNNHLCPPQGDGKQPSQGSPQYLTIPDNLFNLCSLSCSWHTYRVPCAE</sequence>